<evidence type="ECO:0000256" key="2">
    <source>
        <dbReference type="PIRSR" id="PIRSR602401-1"/>
    </source>
</evidence>
<dbReference type="PANTHER" id="PTHR24291:SF183">
    <property type="entry name" value="CYTOCHROME P450 97B3, CHLOROPLASTIC"/>
    <property type="match status" value="1"/>
</dbReference>
<dbReference type="SUPFAM" id="SSF48264">
    <property type="entry name" value="Cytochrome P450"/>
    <property type="match status" value="1"/>
</dbReference>
<feature type="chain" id="PRO_5036191754" description="Cytochrome P450" evidence="5">
    <location>
        <begin position="23"/>
        <end position="634"/>
    </location>
</feature>
<dbReference type="InterPro" id="IPR017972">
    <property type="entry name" value="Cyt_P450_CS"/>
</dbReference>
<dbReference type="EMBL" id="HBFX01013858">
    <property type="protein sequence ID" value="CAD8953786.1"/>
    <property type="molecule type" value="Transcribed_RNA"/>
</dbReference>
<dbReference type="PRINTS" id="PR00463">
    <property type="entry name" value="EP450I"/>
</dbReference>
<evidence type="ECO:0000256" key="1">
    <source>
        <dbReference type="ARBA" id="ARBA00010617"/>
    </source>
</evidence>
<keyword evidence="2 3" id="KW-0479">Metal-binding</keyword>
<keyword evidence="2 3" id="KW-0349">Heme</keyword>
<protein>
    <recommendedName>
        <fullName evidence="8">Cytochrome P450</fullName>
    </recommendedName>
</protein>
<reference evidence="7" key="1">
    <citation type="submission" date="2021-01" db="EMBL/GenBank/DDBJ databases">
        <authorList>
            <person name="Corre E."/>
            <person name="Pelletier E."/>
            <person name="Niang G."/>
            <person name="Scheremetjew M."/>
            <person name="Finn R."/>
            <person name="Kale V."/>
            <person name="Holt S."/>
            <person name="Cochrane G."/>
            <person name="Meng A."/>
            <person name="Brown T."/>
            <person name="Cohen L."/>
        </authorList>
    </citation>
    <scope>NUCLEOTIDE SEQUENCE</scope>
    <source>
        <strain evidence="6">CCMP441</strain>
        <strain evidence="7">CCMP644</strain>
    </source>
</reference>
<keyword evidence="3" id="KW-0503">Monooxygenase</keyword>
<dbReference type="EMBL" id="HBFK01018234">
    <property type="protein sequence ID" value="CAD8744754.1"/>
    <property type="molecule type" value="Transcribed_RNA"/>
</dbReference>
<accession>A0A6T8L3B7</accession>
<dbReference type="PANTHER" id="PTHR24291">
    <property type="entry name" value="CYTOCHROME P450 FAMILY 4"/>
    <property type="match status" value="1"/>
</dbReference>
<comment type="similarity">
    <text evidence="1 3">Belongs to the cytochrome P450 family.</text>
</comment>
<evidence type="ECO:0000313" key="6">
    <source>
        <dbReference type="EMBL" id="CAD8744754.1"/>
    </source>
</evidence>
<feature type="region of interest" description="Disordered" evidence="4">
    <location>
        <begin position="45"/>
        <end position="66"/>
    </location>
</feature>
<organism evidence="7">
    <name type="scientific">Hemiselmis andersenii</name>
    <name type="common">Cryptophyte alga</name>
    <dbReference type="NCBI Taxonomy" id="464988"/>
    <lineage>
        <taxon>Eukaryota</taxon>
        <taxon>Cryptophyceae</taxon>
        <taxon>Cryptomonadales</taxon>
        <taxon>Hemiselmidaceae</taxon>
        <taxon>Hemiselmis</taxon>
    </lineage>
</organism>
<keyword evidence="5" id="KW-0732">Signal</keyword>
<dbReference type="PRINTS" id="PR00385">
    <property type="entry name" value="P450"/>
</dbReference>
<dbReference type="AlphaFoldDB" id="A0A6T8L3B7"/>
<keyword evidence="2 3" id="KW-0408">Iron</keyword>
<dbReference type="PROSITE" id="PS00086">
    <property type="entry name" value="CYTOCHROME_P450"/>
    <property type="match status" value="1"/>
</dbReference>
<gene>
    <name evidence="7" type="ORF">HAND00432_LOCUS8323</name>
    <name evidence="6" type="ORF">HAND1043_LOCUS11249</name>
</gene>
<dbReference type="InterPro" id="IPR036396">
    <property type="entry name" value="Cyt_P450_sf"/>
</dbReference>
<dbReference type="Pfam" id="PF00067">
    <property type="entry name" value="p450"/>
    <property type="match status" value="2"/>
</dbReference>
<proteinExistence type="inferred from homology"/>
<evidence type="ECO:0000313" key="7">
    <source>
        <dbReference type="EMBL" id="CAD8953786.1"/>
    </source>
</evidence>
<feature type="signal peptide" evidence="5">
    <location>
        <begin position="1"/>
        <end position="22"/>
    </location>
</feature>
<evidence type="ECO:0000256" key="5">
    <source>
        <dbReference type="SAM" id="SignalP"/>
    </source>
</evidence>
<dbReference type="InterPro" id="IPR050196">
    <property type="entry name" value="Cytochrome_P450_Monoox"/>
</dbReference>
<dbReference type="GO" id="GO:0004497">
    <property type="term" value="F:monooxygenase activity"/>
    <property type="evidence" value="ECO:0007669"/>
    <property type="project" value="UniProtKB-KW"/>
</dbReference>
<evidence type="ECO:0000256" key="3">
    <source>
        <dbReference type="RuleBase" id="RU000461"/>
    </source>
</evidence>
<comment type="cofactor">
    <cofactor evidence="2">
        <name>heme</name>
        <dbReference type="ChEBI" id="CHEBI:30413"/>
    </cofactor>
</comment>
<keyword evidence="3" id="KW-0560">Oxidoreductase</keyword>
<evidence type="ECO:0000256" key="4">
    <source>
        <dbReference type="SAM" id="MobiDB-lite"/>
    </source>
</evidence>
<evidence type="ECO:0008006" key="8">
    <source>
        <dbReference type="Google" id="ProtNLM"/>
    </source>
</evidence>
<dbReference type="GO" id="GO:0016705">
    <property type="term" value="F:oxidoreductase activity, acting on paired donors, with incorporation or reduction of molecular oxygen"/>
    <property type="evidence" value="ECO:0007669"/>
    <property type="project" value="InterPro"/>
</dbReference>
<dbReference type="GO" id="GO:0020037">
    <property type="term" value="F:heme binding"/>
    <property type="evidence" value="ECO:0007669"/>
    <property type="project" value="InterPro"/>
</dbReference>
<dbReference type="Gene3D" id="1.10.630.10">
    <property type="entry name" value="Cytochrome P450"/>
    <property type="match status" value="1"/>
</dbReference>
<sequence>MTCTKNLLLLVACLCALQAAHTWSAAPLGFASQGTMGKTGMRLRPALGRSMGGPRRAATRMSGTQTDARDQVLDEIPVAGEGTKTMKRTGTSALLVEESNKNSVLDDVLGALFQVGGKLIFPNDDAVVAVGHLNDLIGDFPLFIPLQQYFFRAGGVYKLSFAPVSQATFYVISDAAAVKHILKENTFSFDKGLLAEILEPILGQGLIPANIETWKARRPVVQPGFHLNWLNRMSITFNECANVLSDKLDKAHEEDEVVDLENLFNSVSLDIIGKAVFNYDFGSVTRESPVIKAAYACLKEAEHRSTFLLPYWNVPVLGSGETSVIPRQREFAMHLKVLNDKLDQMVKEARTLKSEADLEALEKRNYHEMEDPSLLRFLVDLRGGDCDDKQLRDDLMTLLVAGHETTGSLLTWCAFELAQNREEMLKIQKEIDSVVGDGEIEFDHIKQLNATRLALAESLRLYPQPPILLRRALEDTELPLSHGGEDKSTVGADGVMQEKTVKLGKGANVFISVWNLHRNPNLWDEPNKFDPSRWAGRKEPFSDLTSWKGYEPRENPGMYPNEVDADFAYIPFGGGQRKCVGDQFAMMEAVIILSKVLQKFDIQLAVPPEEVGMSTGATIHTRAGLKVRCTPRNK</sequence>
<dbReference type="GO" id="GO:0005506">
    <property type="term" value="F:iron ion binding"/>
    <property type="evidence" value="ECO:0007669"/>
    <property type="project" value="InterPro"/>
</dbReference>
<dbReference type="InterPro" id="IPR001128">
    <property type="entry name" value="Cyt_P450"/>
</dbReference>
<name>A0A6T8L3B7_HEMAN</name>
<dbReference type="InterPro" id="IPR002401">
    <property type="entry name" value="Cyt_P450_E_grp-I"/>
</dbReference>
<feature type="binding site" description="axial binding residue" evidence="2">
    <location>
        <position position="579"/>
    </location>
    <ligand>
        <name>heme</name>
        <dbReference type="ChEBI" id="CHEBI:30413"/>
    </ligand>
    <ligandPart>
        <name>Fe</name>
        <dbReference type="ChEBI" id="CHEBI:18248"/>
    </ligandPart>
</feature>